<comment type="caution">
    <text evidence="1">The sequence shown here is derived from an EMBL/GenBank/DDBJ whole genome shotgun (WGS) entry which is preliminary data.</text>
</comment>
<reference evidence="1" key="2">
    <citation type="submission" date="2021-04" db="EMBL/GenBank/DDBJ databases">
        <authorList>
            <person name="Gilroy R."/>
        </authorList>
    </citation>
    <scope>NUCLEOTIDE SEQUENCE</scope>
    <source>
        <strain evidence="1">MalCec1-1739</strain>
    </source>
</reference>
<dbReference type="SUPFAM" id="SSF54909">
    <property type="entry name" value="Dimeric alpha+beta barrel"/>
    <property type="match status" value="1"/>
</dbReference>
<dbReference type="PANTHER" id="PTHR43239">
    <property type="entry name" value="UPF0734 PROTEIN DDB_G0273871/DDB_G0273177"/>
    <property type="match status" value="1"/>
</dbReference>
<protein>
    <submittedName>
        <fullName evidence="1">L-rhamnose mutarotase</fullName>
    </submittedName>
</protein>
<proteinExistence type="predicted"/>
<gene>
    <name evidence="1" type="ORF">IAA93_07335</name>
</gene>
<dbReference type="Proteomes" id="UP000787625">
    <property type="component" value="Unassembled WGS sequence"/>
</dbReference>
<sequence length="109" mass="12810">MKRYCQTLTLADDDQAIGQYVEAHRHVWPEIKEGIRSVGIIDMQIYRLGRTLFMIVDTVDEFDWEKDNARLATLPRQAEWEAYVARFQGCDPSAPSTDKWQLMEQIFKL</sequence>
<dbReference type="InterPro" id="IPR008000">
    <property type="entry name" value="Rham/fucose_mutarotase"/>
</dbReference>
<organism evidence="1 2">
    <name type="scientific">Candidatus Avibacteroides avistercoris</name>
    <dbReference type="NCBI Taxonomy" id="2840690"/>
    <lineage>
        <taxon>Bacteria</taxon>
        <taxon>Pseudomonadati</taxon>
        <taxon>Bacteroidota</taxon>
        <taxon>Bacteroidia</taxon>
        <taxon>Bacteroidales</taxon>
        <taxon>Bacteroidaceae</taxon>
        <taxon>Bacteroidaceae incertae sedis</taxon>
        <taxon>Candidatus Avibacteroides</taxon>
    </lineage>
</organism>
<dbReference type="AlphaFoldDB" id="A0A9D2UJC5"/>
<dbReference type="InterPro" id="IPR011008">
    <property type="entry name" value="Dimeric_a/b-barrel"/>
</dbReference>
<dbReference type="Gene3D" id="3.30.70.100">
    <property type="match status" value="1"/>
</dbReference>
<dbReference type="GO" id="GO:0016857">
    <property type="term" value="F:racemase and epimerase activity, acting on carbohydrates and derivatives"/>
    <property type="evidence" value="ECO:0007669"/>
    <property type="project" value="InterPro"/>
</dbReference>
<evidence type="ECO:0000313" key="2">
    <source>
        <dbReference type="Proteomes" id="UP000787625"/>
    </source>
</evidence>
<evidence type="ECO:0000313" key="1">
    <source>
        <dbReference type="EMBL" id="HJD53518.1"/>
    </source>
</evidence>
<dbReference type="EMBL" id="DWUP01000170">
    <property type="protein sequence ID" value="HJD53518.1"/>
    <property type="molecule type" value="Genomic_DNA"/>
</dbReference>
<dbReference type="PANTHER" id="PTHR43239:SF1">
    <property type="entry name" value="UPF0734 PROTEIN DDB_G0273871_DDB_G0273177"/>
    <property type="match status" value="1"/>
</dbReference>
<name>A0A9D2UJC5_9BACT</name>
<accession>A0A9D2UJC5</accession>
<dbReference type="Pfam" id="PF05336">
    <property type="entry name" value="rhaM"/>
    <property type="match status" value="1"/>
</dbReference>
<reference evidence="1" key="1">
    <citation type="journal article" date="2021" name="PeerJ">
        <title>Extensive microbial diversity within the chicken gut microbiome revealed by metagenomics and culture.</title>
        <authorList>
            <person name="Gilroy R."/>
            <person name="Ravi A."/>
            <person name="Getino M."/>
            <person name="Pursley I."/>
            <person name="Horton D.L."/>
            <person name="Alikhan N.F."/>
            <person name="Baker D."/>
            <person name="Gharbi K."/>
            <person name="Hall N."/>
            <person name="Watson M."/>
            <person name="Adriaenssens E.M."/>
            <person name="Foster-Nyarko E."/>
            <person name="Jarju S."/>
            <person name="Secka A."/>
            <person name="Antonio M."/>
            <person name="Oren A."/>
            <person name="Chaudhuri R.R."/>
            <person name="La Ragione R."/>
            <person name="Hildebrand F."/>
            <person name="Pallen M.J."/>
        </authorList>
    </citation>
    <scope>NUCLEOTIDE SEQUENCE</scope>
    <source>
        <strain evidence="1">MalCec1-1739</strain>
    </source>
</reference>
<dbReference type="InterPro" id="IPR052996">
    <property type="entry name" value="Carb_Metab_Mutarotase"/>
</dbReference>